<accession>A0A4C1SE51</accession>
<evidence type="ECO:0000313" key="1">
    <source>
        <dbReference type="EMBL" id="GBP00146.1"/>
    </source>
</evidence>
<sequence>MRVREIPVRISQKWISVGMGSIEPEKSLEYAQGMSCAPDNAEVHLIVVRASEPYSEHGPTRSWLIKNGTDEATIKQELDIGPIVLQRKVCPTNFHR</sequence>
<dbReference type="EMBL" id="BGZK01003335">
    <property type="protein sequence ID" value="GBP00146.1"/>
    <property type="molecule type" value="Genomic_DNA"/>
</dbReference>
<dbReference type="Proteomes" id="UP000299102">
    <property type="component" value="Unassembled WGS sequence"/>
</dbReference>
<comment type="caution">
    <text evidence="1">The sequence shown here is derived from an EMBL/GenBank/DDBJ whole genome shotgun (WGS) entry which is preliminary data.</text>
</comment>
<name>A0A4C1SE51_EUMVA</name>
<reference evidence="1 2" key="1">
    <citation type="journal article" date="2019" name="Commun. Biol.">
        <title>The bagworm genome reveals a unique fibroin gene that provides high tensile strength.</title>
        <authorList>
            <person name="Kono N."/>
            <person name="Nakamura H."/>
            <person name="Ohtoshi R."/>
            <person name="Tomita M."/>
            <person name="Numata K."/>
            <person name="Arakawa K."/>
        </authorList>
    </citation>
    <scope>NUCLEOTIDE SEQUENCE [LARGE SCALE GENOMIC DNA]</scope>
</reference>
<protein>
    <submittedName>
        <fullName evidence="1">Uncharacterized protein</fullName>
    </submittedName>
</protein>
<keyword evidence="2" id="KW-1185">Reference proteome</keyword>
<organism evidence="1 2">
    <name type="scientific">Eumeta variegata</name>
    <name type="common">Bagworm moth</name>
    <name type="synonym">Eumeta japonica</name>
    <dbReference type="NCBI Taxonomy" id="151549"/>
    <lineage>
        <taxon>Eukaryota</taxon>
        <taxon>Metazoa</taxon>
        <taxon>Ecdysozoa</taxon>
        <taxon>Arthropoda</taxon>
        <taxon>Hexapoda</taxon>
        <taxon>Insecta</taxon>
        <taxon>Pterygota</taxon>
        <taxon>Neoptera</taxon>
        <taxon>Endopterygota</taxon>
        <taxon>Lepidoptera</taxon>
        <taxon>Glossata</taxon>
        <taxon>Ditrysia</taxon>
        <taxon>Tineoidea</taxon>
        <taxon>Psychidae</taxon>
        <taxon>Oiketicinae</taxon>
        <taxon>Eumeta</taxon>
    </lineage>
</organism>
<proteinExistence type="predicted"/>
<dbReference type="AlphaFoldDB" id="A0A4C1SE51"/>
<gene>
    <name evidence="1" type="ORF">EVAR_99521_1</name>
</gene>
<evidence type="ECO:0000313" key="2">
    <source>
        <dbReference type="Proteomes" id="UP000299102"/>
    </source>
</evidence>